<gene>
    <name evidence="1" type="ORF">HNY73_007442</name>
</gene>
<comment type="caution">
    <text evidence="1">The sequence shown here is derived from an EMBL/GenBank/DDBJ whole genome shotgun (WGS) entry which is preliminary data.</text>
</comment>
<name>A0A8T0FIZ6_ARGBR</name>
<organism evidence="1 2">
    <name type="scientific">Argiope bruennichi</name>
    <name type="common">Wasp spider</name>
    <name type="synonym">Aranea bruennichi</name>
    <dbReference type="NCBI Taxonomy" id="94029"/>
    <lineage>
        <taxon>Eukaryota</taxon>
        <taxon>Metazoa</taxon>
        <taxon>Ecdysozoa</taxon>
        <taxon>Arthropoda</taxon>
        <taxon>Chelicerata</taxon>
        <taxon>Arachnida</taxon>
        <taxon>Araneae</taxon>
        <taxon>Araneomorphae</taxon>
        <taxon>Entelegynae</taxon>
        <taxon>Araneoidea</taxon>
        <taxon>Araneidae</taxon>
        <taxon>Argiope</taxon>
    </lineage>
</organism>
<keyword evidence="2" id="KW-1185">Reference proteome</keyword>
<dbReference type="AlphaFoldDB" id="A0A8T0FIZ6"/>
<dbReference type="PANTHER" id="PTHR24559:SF454">
    <property type="entry name" value="RIBONUCLEASE H"/>
    <property type="match status" value="1"/>
</dbReference>
<dbReference type="EMBL" id="JABXBU010000012">
    <property type="protein sequence ID" value="KAF8789509.1"/>
    <property type="molecule type" value="Genomic_DNA"/>
</dbReference>
<dbReference type="Proteomes" id="UP000807504">
    <property type="component" value="Unassembled WGS sequence"/>
</dbReference>
<reference evidence="1" key="1">
    <citation type="journal article" date="2020" name="bioRxiv">
        <title>Chromosome-level reference genome of the European wasp spider Argiope bruennichi: a resource for studies on range expansion and evolutionary adaptation.</title>
        <authorList>
            <person name="Sheffer M.M."/>
            <person name="Hoppe A."/>
            <person name="Krehenwinkel H."/>
            <person name="Uhl G."/>
            <person name="Kuss A.W."/>
            <person name="Jensen L."/>
            <person name="Jensen C."/>
            <person name="Gillespie R.G."/>
            <person name="Hoff K.J."/>
            <person name="Prost S."/>
        </authorList>
    </citation>
    <scope>NUCLEOTIDE SEQUENCE</scope>
</reference>
<sequence>MTLHDTVHHIITKGLPITAKPRRLHPKLHVAVKAEFEFLLEQGIIRPSKRPWSSPLHVFPKSDSTVRPVGDYKRLNAITEFDSYTIPHLHDFCSGTPWEEDILKAGYLHDLPPDTNSRSTHSPKLLLRRHGDYLWNDFRESFEPEISYAAAICEVDTYFKDKYLAPQEDPLKYWTVNKLRFLRLYKLMERRLYEDRQNIASRLASNISIELILDEISFADKFGRSDVLTRRRCSKR</sequence>
<dbReference type="PANTHER" id="PTHR24559">
    <property type="entry name" value="TRANSPOSON TY3-I GAG-POL POLYPROTEIN"/>
    <property type="match status" value="1"/>
</dbReference>
<dbReference type="Gene3D" id="3.10.10.10">
    <property type="entry name" value="HIV Type 1 Reverse Transcriptase, subunit A, domain 1"/>
    <property type="match status" value="1"/>
</dbReference>
<proteinExistence type="predicted"/>
<dbReference type="SUPFAM" id="SSF56672">
    <property type="entry name" value="DNA/RNA polymerases"/>
    <property type="match status" value="1"/>
</dbReference>
<evidence type="ECO:0000313" key="1">
    <source>
        <dbReference type="EMBL" id="KAF8789509.1"/>
    </source>
</evidence>
<dbReference type="InterPro" id="IPR053134">
    <property type="entry name" value="RNA-dir_DNA_polymerase"/>
</dbReference>
<protein>
    <submittedName>
        <fullName evidence="1">Retrovirus-related Pol polyprotein like</fullName>
    </submittedName>
</protein>
<accession>A0A8T0FIZ6</accession>
<dbReference type="GO" id="GO:0071897">
    <property type="term" value="P:DNA biosynthetic process"/>
    <property type="evidence" value="ECO:0007669"/>
    <property type="project" value="UniProtKB-ARBA"/>
</dbReference>
<reference evidence="1" key="2">
    <citation type="submission" date="2020-06" db="EMBL/GenBank/DDBJ databases">
        <authorList>
            <person name="Sheffer M."/>
        </authorList>
    </citation>
    <scope>NUCLEOTIDE SEQUENCE</scope>
</reference>
<dbReference type="InterPro" id="IPR043502">
    <property type="entry name" value="DNA/RNA_pol_sf"/>
</dbReference>
<evidence type="ECO:0000313" key="2">
    <source>
        <dbReference type="Proteomes" id="UP000807504"/>
    </source>
</evidence>